<evidence type="ECO:0000256" key="5">
    <source>
        <dbReference type="ARBA" id="ARBA00022741"/>
    </source>
</evidence>
<dbReference type="EMBL" id="DROK01000034">
    <property type="protein sequence ID" value="HHI96437.1"/>
    <property type="molecule type" value="Genomic_DNA"/>
</dbReference>
<comment type="similarity">
    <text evidence="14">Belongs to the ABC transporter superfamily. UvrA family.</text>
</comment>
<keyword evidence="7" id="KW-0228">DNA excision</keyword>
<keyword evidence="3" id="KW-0479">Metal-binding</keyword>
<dbReference type="AlphaFoldDB" id="A0A7V5U1S3"/>
<dbReference type="InterPro" id="IPR041102">
    <property type="entry name" value="UvrA_inter"/>
</dbReference>
<dbReference type="PROSITE" id="PS00211">
    <property type="entry name" value="ABC_TRANSPORTER_1"/>
    <property type="match status" value="2"/>
</dbReference>
<accession>A0A7V5U1S3</accession>
<keyword evidence="12" id="KW-0238">DNA-binding</keyword>
<evidence type="ECO:0000259" key="17">
    <source>
        <dbReference type="PROSITE" id="PS50893"/>
    </source>
</evidence>
<keyword evidence="11" id="KW-0267">Excision nuclease</keyword>
<evidence type="ECO:0000256" key="13">
    <source>
        <dbReference type="ARBA" id="ARBA00023204"/>
    </source>
</evidence>
<evidence type="ECO:0000256" key="15">
    <source>
        <dbReference type="ARBA" id="ARBA00039316"/>
    </source>
</evidence>
<keyword evidence="8" id="KW-0863">Zinc-finger</keyword>
<evidence type="ECO:0000256" key="7">
    <source>
        <dbReference type="ARBA" id="ARBA00022769"/>
    </source>
</evidence>
<dbReference type="InterPro" id="IPR003439">
    <property type="entry name" value="ABC_transporter-like_ATP-bd"/>
</dbReference>
<dbReference type="GO" id="GO:0009380">
    <property type="term" value="C:excinuclease repair complex"/>
    <property type="evidence" value="ECO:0007669"/>
    <property type="project" value="InterPro"/>
</dbReference>
<dbReference type="GO" id="GO:0006289">
    <property type="term" value="P:nucleotide-excision repair"/>
    <property type="evidence" value="ECO:0007669"/>
    <property type="project" value="InterPro"/>
</dbReference>
<evidence type="ECO:0000256" key="10">
    <source>
        <dbReference type="ARBA" id="ARBA00022840"/>
    </source>
</evidence>
<keyword evidence="13" id="KW-0234">DNA repair</keyword>
<dbReference type="GO" id="GO:0016887">
    <property type="term" value="F:ATP hydrolysis activity"/>
    <property type="evidence" value="ECO:0007669"/>
    <property type="project" value="InterPro"/>
</dbReference>
<dbReference type="GO" id="GO:0005524">
    <property type="term" value="F:ATP binding"/>
    <property type="evidence" value="ECO:0007669"/>
    <property type="project" value="UniProtKB-KW"/>
</dbReference>
<protein>
    <recommendedName>
        <fullName evidence="15">UvrABC system protein A</fullName>
    </recommendedName>
    <alternativeName>
        <fullName evidence="16">Excinuclease ABC subunit A</fullName>
    </alternativeName>
</protein>
<dbReference type="NCBIfam" id="TIGR00630">
    <property type="entry name" value="uvra"/>
    <property type="match status" value="1"/>
</dbReference>
<dbReference type="GO" id="GO:0003677">
    <property type="term" value="F:DNA binding"/>
    <property type="evidence" value="ECO:0007669"/>
    <property type="project" value="UniProtKB-KW"/>
</dbReference>
<organism evidence="18">
    <name type="scientific">Thermodesulfatator atlanticus</name>
    <dbReference type="NCBI Taxonomy" id="501497"/>
    <lineage>
        <taxon>Bacteria</taxon>
        <taxon>Pseudomonadati</taxon>
        <taxon>Thermodesulfobacteriota</taxon>
        <taxon>Thermodesulfobacteria</taxon>
        <taxon>Thermodesulfobacteriales</taxon>
        <taxon>Thermodesulfatatoraceae</taxon>
        <taxon>Thermodesulfatator</taxon>
    </lineage>
</organism>
<dbReference type="GO" id="GO:0004518">
    <property type="term" value="F:nuclease activity"/>
    <property type="evidence" value="ECO:0007669"/>
    <property type="project" value="UniProtKB-KW"/>
</dbReference>
<sequence length="694" mass="76201">LSRTDEETLLELLQEKFSGQRVLFLAPKVKRRKGYYRPLFERALKAGRKLVRIDGRLVTLPPVPELSRYKEHTIEIAVGEETVTRKTLPRIKELLRETLAEGKEEAVLLVEGQEFPVSTRAFCPTCGLSLPSPDPLLFSFNTRAGACPRCEGLGRVDHTPCPGCGGDRLRKEALAYKINGLNIARLSALPVERALGFLKGLEFRGKAALIATPLLKEIKEKLVFLKEVGLGYLSLSRSGDTLSGGEAQRVRLAAQLGSTLTGVCYVLDEPTIGLHPRDNQLLLEALKKLKDKGNSVIVVEHDEETMRTADWIIDLGPGGGKRGGEIVFQGTFDELLKEDKSITARALKDPNRYQITSRGRNPSGFLKVRGAKARNLKNIEVHFPLGVITVVTGVSGAGKSSLVMDVLYENLKRLEKGKEIVYAQEISGHEALRRVVVVDHSPIGRTPRSTPATYVGLMKDLRMLFAELPEAKARGFTASRFSFNLPEGQCPHCKGQGRLRVEMKFLPEVYVTCEVCGGRRYNEETLTVRYKGKNIAEILDMTIEEAAAFFEAIPNLAEPLRLLCEIGLDYLTLGQPSPTLSGGEAQRIKLAAEFIKGKKGGTLFILDEPTTGLHFADVAKLLKLFHALVDRGDTVLVIEHNLDVIKEADWIIDLGPEGGEAGGTLLFSGPPAQLLETASPTAQALKTFLTKTAQ</sequence>
<gene>
    <name evidence="18" type="primary">uvrA</name>
    <name evidence="18" type="ORF">ENJ96_01135</name>
</gene>
<dbReference type="Pfam" id="PF17760">
    <property type="entry name" value="UvrA_inter"/>
    <property type="match status" value="1"/>
</dbReference>
<evidence type="ECO:0000256" key="1">
    <source>
        <dbReference type="ARBA" id="ARBA00004496"/>
    </source>
</evidence>
<keyword evidence="5" id="KW-0547">Nucleotide-binding</keyword>
<dbReference type="PROSITE" id="PS50893">
    <property type="entry name" value="ABC_TRANSPORTER_2"/>
    <property type="match status" value="1"/>
</dbReference>
<evidence type="ECO:0000256" key="8">
    <source>
        <dbReference type="ARBA" id="ARBA00022771"/>
    </source>
</evidence>
<dbReference type="Gene3D" id="3.40.50.300">
    <property type="entry name" value="P-loop containing nucleotide triphosphate hydrolases"/>
    <property type="match status" value="2"/>
</dbReference>
<keyword evidence="4" id="KW-0677">Repeat</keyword>
<keyword evidence="9" id="KW-0862">Zinc</keyword>
<evidence type="ECO:0000256" key="9">
    <source>
        <dbReference type="ARBA" id="ARBA00022833"/>
    </source>
</evidence>
<evidence type="ECO:0000256" key="12">
    <source>
        <dbReference type="ARBA" id="ARBA00023125"/>
    </source>
</evidence>
<dbReference type="Proteomes" id="UP000886101">
    <property type="component" value="Unassembled WGS sequence"/>
</dbReference>
<evidence type="ECO:0000256" key="3">
    <source>
        <dbReference type="ARBA" id="ARBA00022723"/>
    </source>
</evidence>
<evidence type="ECO:0000313" key="18">
    <source>
        <dbReference type="EMBL" id="HHI96437.1"/>
    </source>
</evidence>
<dbReference type="PANTHER" id="PTHR43152:SF3">
    <property type="entry name" value="UVRABC SYSTEM PROTEIN A"/>
    <property type="match status" value="1"/>
</dbReference>
<dbReference type="GO" id="GO:0008270">
    <property type="term" value="F:zinc ion binding"/>
    <property type="evidence" value="ECO:0007669"/>
    <property type="project" value="UniProtKB-KW"/>
</dbReference>
<keyword evidence="2" id="KW-0963">Cytoplasm</keyword>
<dbReference type="InterPro" id="IPR027417">
    <property type="entry name" value="P-loop_NTPase"/>
</dbReference>
<comment type="subcellular location">
    <subcellularLocation>
        <location evidence="1">Cytoplasm</location>
    </subcellularLocation>
</comment>
<comment type="caution">
    <text evidence="18">The sequence shown here is derived from an EMBL/GenBank/DDBJ whole genome shotgun (WGS) entry which is preliminary data.</text>
</comment>
<evidence type="ECO:0000256" key="4">
    <source>
        <dbReference type="ARBA" id="ARBA00022737"/>
    </source>
</evidence>
<dbReference type="SUPFAM" id="SSF52540">
    <property type="entry name" value="P-loop containing nucleoside triphosphate hydrolases"/>
    <property type="match status" value="2"/>
</dbReference>
<proteinExistence type="inferred from homology"/>
<dbReference type="PANTHER" id="PTHR43152">
    <property type="entry name" value="UVRABC SYSTEM PROTEIN A"/>
    <property type="match status" value="1"/>
</dbReference>
<dbReference type="GO" id="GO:0005737">
    <property type="term" value="C:cytoplasm"/>
    <property type="evidence" value="ECO:0007669"/>
    <property type="project" value="UniProtKB-SubCell"/>
</dbReference>
<feature type="non-terminal residue" evidence="18">
    <location>
        <position position="1"/>
    </location>
</feature>
<reference evidence="18" key="1">
    <citation type="journal article" date="2020" name="mSystems">
        <title>Genome- and Community-Level Interaction Insights into Carbon Utilization and Element Cycling Functions of Hydrothermarchaeota in Hydrothermal Sediment.</title>
        <authorList>
            <person name="Zhou Z."/>
            <person name="Liu Y."/>
            <person name="Xu W."/>
            <person name="Pan J."/>
            <person name="Luo Z.H."/>
            <person name="Li M."/>
        </authorList>
    </citation>
    <scope>NUCLEOTIDE SEQUENCE [LARGE SCALE GENOMIC DNA]</scope>
    <source>
        <strain evidence="18">HyVt-533</strain>
    </source>
</reference>
<evidence type="ECO:0000256" key="11">
    <source>
        <dbReference type="ARBA" id="ARBA00022881"/>
    </source>
</evidence>
<evidence type="ECO:0000256" key="14">
    <source>
        <dbReference type="ARBA" id="ARBA00038000"/>
    </source>
</evidence>
<dbReference type="InterPro" id="IPR017871">
    <property type="entry name" value="ABC_transporter-like_CS"/>
</dbReference>
<name>A0A7V5U1S3_9BACT</name>
<dbReference type="Gene3D" id="3.30.190.20">
    <property type="match status" value="1"/>
</dbReference>
<evidence type="ECO:0000256" key="6">
    <source>
        <dbReference type="ARBA" id="ARBA00022763"/>
    </source>
</evidence>
<keyword evidence="10" id="KW-0067">ATP-binding</keyword>
<evidence type="ECO:0000256" key="2">
    <source>
        <dbReference type="ARBA" id="ARBA00022490"/>
    </source>
</evidence>
<dbReference type="Gene3D" id="1.20.1580.10">
    <property type="entry name" value="ABC transporter ATPase like domain"/>
    <property type="match status" value="1"/>
</dbReference>
<evidence type="ECO:0000256" key="16">
    <source>
        <dbReference type="ARBA" id="ARBA00042156"/>
    </source>
</evidence>
<feature type="domain" description="ABC transporter" evidence="17">
    <location>
        <begin position="347"/>
        <end position="687"/>
    </location>
</feature>
<dbReference type="CDD" id="cd03271">
    <property type="entry name" value="ABC_UvrA_II"/>
    <property type="match status" value="1"/>
</dbReference>
<keyword evidence="6" id="KW-0227">DNA damage</keyword>
<dbReference type="InterPro" id="IPR004602">
    <property type="entry name" value="UvrA"/>
</dbReference>